<protein>
    <recommendedName>
        <fullName evidence="6">C2 domain-containing protein</fullName>
    </recommendedName>
</protein>
<evidence type="ECO:0000256" key="1">
    <source>
        <dbReference type="ARBA" id="ARBA00022723"/>
    </source>
</evidence>
<keyword evidence="1" id="KW-0479">Metal-binding</keyword>
<dbReference type="InterPro" id="IPR035892">
    <property type="entry name" value="C2_domain_sf"/>
</dbReference>
<keyword evidence="5" id="KW-0472">Membrane</keyword>
<feature type="coiled-coil region" evidence="3">
    <location>
        <begin position="920"/>
        <end position="957"/>
    </location>
</feature>
<dbReference type="CDD" id="cd00030">
    <property type="entry name" value="C2"/>
    <property type="match status" value="1"/>
</dbReference>
<dbReference type="GO" id="GO:0016020">
    <property type="term" value="C:membrane"/>
    <property type="evidence" value="ECO:0007669"/>
    <property type="project" value="TreeGrafter"/>
</dbReference>
<dbReference type="Pfam" id="PF00168">
    <property type="entry name" value="C2"/>
    <property type="match status" value="2"/>
</dbReference>
<feature type="transmembrane region" description="Helical" evidence="5">
    <location>
        <begin position="1007"/>
        <end position="1028"/>
    </location>
</feature>
<dbReference type="Gene3D" id="2.60.40.150">
    <property type="entry name" value="C2 domain"/>
    <property type="match status" value="2"/>
</dbReference>
<feature type="transmembrane region" description="Helical" evidence="5">
    <location>
        <begin position="1202"/>
        <end position="1228"/>
    </location>
</feature>
<proteinExistence type="predicted"/>
<comment type="caution">
    <text evidence="7">The sequence shown here is derived from an EMBL/GenBank/DDBJ whole genome shotgun (WGS) entry which is preliminary data.</text>
</comment>
<feature type="domain" description="C2" evidence="6">
    <location>
        <begin position="279"/>
        <end position="408"/>
    </location>
</feature>
<dbReference type="Proteomes" id="UP001054902">
    <property type="component" value="Unassembled WGS sequence"/>
</dbReference>
<evidence type="ECO:0000256" key="2">
    <source>
        <dbReference type="ARBA" id="ARBA00022837"/>
    </source>
</evidence>
<evidence type="ECO:0000256" key="4">
    <source>
        <dbReference type="SAM" id="MobiDB-lite"/>
    </source>
</evidence>
<keyword evidence="8" id="KW-1185">Reference proteome</keyword>
<dbReference type="PROSITE" id="PS50004">
    <property type="entry name" value="C2"/>
    <property type="match status" value="2"/>
</dbReference>
<reference evidence="7 8" key="1">
    <citation type="journal article" date="2021" name="Sci. Rep.">
        <title>The genome of the diatom Chaetoceros tenuissimus carries an ancient integrated fragment of an extant virus.</title>
        <authorList>
            <person name="Hongo Y."/>
            <person name="Kimura K."/>
            <person name="Takaki Y."/>
            <person name="Yoshida Y."/>
            <person name="Baba S."/>
            <person name="Kobayashi G."/>
            <person name="Nagasaki K."/>
            <person name="Hano T."/>
            <person name="Tomaru Y."/>
        </authorList>
    </citation>
    <scope>NUCLEOTIDE SEQUENCE [LARGE SCALE GENOMIC DNA]</scope>
    <source>
        <strain evidence="7 8">NIES-3715</strain>
    </source>
</reference>
<sequence>MLNIIHVRSGCVILTHRLKSTRSKEENRDLIHLLASEEEARRIKVSINKQLCSAMSLQQETSPKKMNGSLKPASPKKSEVGRESFLPAEKEEPKKVTIISEYDIKKSGHNRRVAIELHSAEGEEQVFLRISKKQNFSWTNPFGRSSSVISNNSIRSEFSEEISSVVSQDSTNYNEYNPSLSSVPEKDKFNDSIVASPPRTPKDANAQWIARYLLPLDRVQITSISNKRVTLLLTYKENHAPEERHFVFASTADAHSFKSTLEEQAKSMTNRRDKRLLNRLAKANLKREGNLEQFKQEKLELLIEIVGCEGLPAADISTSDPFVKVVWNNKLLHRTKFISKNLNPVFTLRKECFFLWKVDAQDLFLKDNGEGITLVVLDFDAMGSSDVLCAAKVPPGDIYKANEKRLAFDLNKESIPDKLHSIKTEADENERKNLMKSVVSGGAGIVKTVGNTGGDLVKTVGSGGGKLIAKAIKKGGKKESLGKISIRIRRATESDKKFMTEYQEYKEREKFGAAKVLHAGGKIFKKEKKKRGETGRTAFQSMVETKQRTFLSEDKVHKVVKYKAMPFPDPKNVEETEWLSATEIEKIVMQPSRKYKHFGSGKLAKIFLEILSCDDLPNMEGPLAKFGNKTDAFAQIVYEDVVCKTDIIDDKNNPRFLPWCNRAFCLYTDHPSSTINVGVFDYDAGNAMLNDHDLIGRISVDVMNLRPGTEYILNYKLWNTSIITEGRKHQGEIKIRIRLEVDDYKSFLISGLSGIKPFYVNSTNSKDFECVHQTVYGEFNMKKFSFTFIFELIDELMKHMRITYYIIDIAKNILFWRGSHKVSLFGKEYILPISSFTLFFVAVTLVEKPKLIPSYSFFSLASVMLISMSWRNNHPNPWYRCASFMTFFKVLTTGDALLKPEKIEAGQNAEEGMKFDLEWKELIETAEKKAEERAKEVAQEQAELERELQELGGMEGEDISTNIGAGGLSNLNPLALKKYLYPVQQYLVIGCEYMRLLKNILLWEESIFSFWITFISLVLSVVCLFIPLTFICTWTARLVAWSVFGPWMKLVDIYVLNKPKEEGSEETSAEELDRLGRKKLMEETLQETRKKNEIAFKLRDFKQYFFGKFLTKVPVWKSDRFNDIPLSSSTATPIKASKKADNKASVATLTQQDSEIVERDLGQRLVGMMIPTLQGSDEILADEGKEADIIVKEDDPKDAVKIGGLVLGSAVVTYFLVPILMNIVVWMWRN</sequence>
<dbReference type="SUPFAM" id="SSF49562">
    <property type="entry name" value="C2 domain (Calcium/lipid-binding domain, CaLB)"/>
    <property type="match status" value="2"/>
</dbReference>
<keyword evidence="2" id="KW-0106">Calcium</keyword>
<dbReference type="InterPro" id="IPR000008">
    <property type="entry name" value="C2_dom"/>
</dbReference>
<feature type="region of interest" description="Disordered" evidence="4">
    <location>
        <begin position="57"/>
        <end position="84"/>
    </location>
</feature>
<dbReference type="PANTHER" id="PTHR45911">
    <property type="entry name" value="C2 DOMAIN-CONTAINING PROTEIN"/>
    <property type="match status" value="1"/>
</dbReference>
<evidence type="ECO:0000313" key="8">
    <source>
        <dbReference type="Proteomes" id="UP001054902"/>
    </source>
</evidence>
<evidence type="ECO:0000259" key="6">
    <source>
        <dbReference type="PROSITE" id="PS50004"/>
    </source>
</evidence>
<organism evidence="7 8">
    <name type="scientific">Chaetoceros tenuissimus</name>
    <dbReference type="NCBI Taxonomy" id="426638"/>
    <lineage>
        <taxon>Eukaryota</taxon>
        <taxon>Sar</taxon>
        <taxon>Stramenopiles</taxon>
        <taxon>Ochrophyta</taxon>
        <taxon>Bacillariophyta</taxon>
        <taxon>Coscinodiscophyceae</taxon>
        <taxon>Chaetocerotophycidae</taxon>
        <taxon>Chaetocerotales</taxon>
        <taxon>Chaetocerotaceae</taxon>
        <taxon>Chaetoceros</taxon>
    </lineage>
</organism>
<dbReference type="PANTHER" id="PTHR45911:SF4">
    <property type="entry name" value="MULTIPLE C2 AND TRANSMEMBRANE DOMAIN-CONTAINING PROTEIN"/>
    <property type="match status" value="1"/>
</dbReference>
<gene>
    <name evidence="7" type="ORF">CTEN210_09177</name>
</gene>
<keyword evidence="3" id="KW-0175">Coiled coil</keyword>
<keyword evidence="5" id="KW-0812">Transmembrane</keyword>
<evidence type="ECO:0000256" key="3">
    <source>
        <dbReference type="SAM" id="Coils"/>
    </source>
</evidence>
<accession>A0AAD3CWZ7</accession>
<dbReference type="SMART" id="SM00239">
    <property type="entry name" value="C2"/>
    <property type="match status" value="2"/>
</dbReference>
<name>A0AAD3CWZ7_9STRA</name>
<dbReference type="AlphaFoldDB" id="A0AAD3CWZ7"/>
<evidence type="ECO:0000313" key="7">
    <source>
        <dbReference type="EMBL" id="GFH52701.1"/>
    </source>
</evidence>
<dbReference type="GO" id="GO:0005509">
    <property type="term" value="F:calcium ion binding"/>
    <property type="evidence" value="ECO:0007669"/>
    <property type="project" value="TreeGrafter"/>
</dbReference>
<keyword evidence="5" id="KW-1133">Transmembrane helix</keyword>
<dbReference type="EMBL" id="BLLK01000045">
    <property type="protein sequence ID" value="GFH52701.1"/>
    <property type="molecule type" value="Genomic_DNA"/>
</dbReference>
<feature type="domain" description="C2" evidence="6">
    <location>
        <begin position="585"/>
        <end position="715"/>
    </location>
</feature>
<evidence type="ECO:0000256" key="5">
    <source>
        <dbReference type="SAM" id="Phobius"/>
    </source>
</evidence>